<dbReference type="Gene3D" id="2.60.40.1220">
    <property type="match status" value="1"/>
</dbReference>
<dbReference type="GO" id="GO:0005975">
    <property type="term" value="P:carbohydrate metabolic process"/>
    <property type="evidence" value="ECO:0007669"/>
    <property type="project" value="UniProtKB-ARBA"/>
</dbReference>
<dbReference type="SUPFAM" id="SSF51445">
    <property type="entry name" value="(Trans)glycosidases"/>
    <property type="match status" value="1"/>
</dbReference>
<dbReference type="InterPro" id="IPR013320">
    <property type="entry name" value="ConA-like_dom_sf"/>
</dbReference>
<dbReference type="AlphaFoldDB" id="A0AAQ0LPM1"/>
<dbReference type="InterPro" id="IPR017853">
    <property type="entry name" value="GH"/>
</dbReference>
<dbReference type="Proteomes" id="UP000286003">
    <property type="component" value="Unassembled WGS sequence"/>
</dbReference>
<dbReference type="Proteomes" id="UP000284772">
    <property type="component" value="Unassembled WGS sequence"/>
</dbReference>
<sequence>MLKRFFIILLLPFCYSALATAAKSKGVYAVHDGNSVVIGNEFLAREFSLVNGHVRTQTIVNKRTGSEPIRIVPEISSEEFIIRTLSEDSVTAELRSSKLSLNKVDITDEGEGGKKLTFRYQSFRLGEVDWQVNMVYTLQNGKHYMRKHLEITVPDSQRSQARIDYIDFESLKLPEGYAVWTHPDMEGSVGGVSNYHISLGQPLYVQAMFLGLEFPVAESVITKDNVAHIRYYSGKNFDMLDKENRLENGTFSTWEAVLGASRSVDMDVIRTDFFSYIDDIAVPINLRMQYNSWYDFMMKIDENNILNSFREVECGLTQNGVRPLDSYVVDDGWNAYGPFEKENTVKFWSFNSKFPHELATPSKLAHQFASDFGLWLGPRGGYSYNSGFAKYLEKNGNGKWNQNADDICTNHKVYLQKLKDFFLDCQKKFDINYWKLDGFMVRPPQADSAGNYISGGYQGMYYVTEHWERWIDILQAMRDQRGTKRDDFWINLTCYVNPSPWYLQWANSVWIQNSQDMGGLDVKRPAQVDRLLSYRDDRYFDFVKTRAFQFPLAHLYNHDPIYGHKANLAGKMNDDEFRTYLMMMATRGTAFWELHYSYDMMDEGQKWVINADVLRWISDNYEILRHAKLIGQTPAKGGPYGYSAWNGQEGIISVRNPSDRPQKFTLLLDRTIGMPEGLKGLYRTTVWTFLSTDGEKEFAKRHLFDYGEQITIDLQPGEVRIWKFSTSPDKTAPKLQMVKNTSPTSLVAEFDELVIVENGIFTVSENEVKNVALLADRRSVALTLVREMKKNNEYRFSVSGVKDYAENSKTIRMPFFYFENQEIPVSTGISGRGDFNISFHLKTDKAATVLLHQGKDISVSIDADGRLAFVAGGLKVNSDQQVNSNKKLIVSLCREKNGMLKIYLNGKLEKSAYDATIVNPDIKANPVSFDNVLTQLKMMNRALNYKENNNMF</sequence>
<evidence type="ECO:0000256" key="2">
    <source>
        <dbReference type="SAM" id="SignalP"/>
    </source>
</evidence>
<dbReference type="InterPro" id="IPR014755">
    <property type="entry name" value="Cu-Rt/internalin_Ig-like"/>
</dbReference>
<name>A0AAQ0LPM1_9BACE</name>
<evidence type="ECO:0000313" key="3">
    <source>
        <dbReference type="EMBL" id="RGT55697.1"/>
    </source>
</evidence>
<dbReference type="GO" id="GO:0004553">
    <property type="term" value="F:hydrolase activity, hydrolyzing O-glycosyl compounds"/>
    <property type="evidence" value="ECO:0007669"/>
    <property type="project" value="UniProtKB-ARBA"/>
</dbReference>
<evidence type="ECO:0000313" key="6">
    <source>
        <dbReference type="Proteomes" id="UP000286003"/>
    </source>
</evidence>
<evidence type="ECO:0000313" key="5">
    <source>
        <dbReference type="Proteomes" id="UP000284772"/>
    </source>
</evidence>
<dbReference type="InterPro" id="IPR013785">
    <property type="entry name" value="Aldolase_TIM"/>
</dbReference>
<protein>
    <submittedName>
        <fullName evidence="3">Alpha-N-acetylgalactosaminidase</fullName>
    </submittedName>
</protein>
<feature type="signal peptide" evidence="2">
    <location>
        <begin position="1"/>
        <end position="21"/>
    </location>
</feature>
<evidence type="ECO:0000256" key="1">
    <source>
        <dbReference type="ARBA" id="ARBA00022729"/>
    </source>
</evidence>
<dbReference type="RefSeq" id="WP_115503334.1">
    <property type="nucleotide sequence ID" value="NZ_CABMMK010000006.1"/>
</dbReference>
<evidence type="ECO:0000313" key="4">
    <source>
        <dbReference type="EMBL" id="RHN10508.1"/>
    </source>
</evidence>
<accession>A0AAQ0LPM1</accession>
<dbReference type="Gene3D" id="3.20.20.70">
    <property type="entry name" value="Aldolase class I"/>
    <property type="match status" value="1"/>
</dbReference>
<feature type="chain" id="PRO_5042988587" evidence="2">
    <location>
        <begin position="22"/>
        <end position="952"/>
    </location>
</feature>
<comment type="caution">
    <text evidence="3">The sequence shown here is derived from an EMBL/GenBank/DDBJ whole genome shotgun (WGS) entry which is preliminary data.</text>
</comment>
<dbReference type="EMBL" id="QRWT01000003">
    <property type="protein sequence ID" value="RGT55697.1"/>
    <property type="molecule type" value="Genomic_DNA"/>
</dbReference>
<gene>
    <name evidence="3" type="ORF">DWX27_05065</name>
    <name evidence="4" type="ORF">DWZ32_00350</name>
</gene>
<reference evidence="5 6" key="1">
    <citation type="submission" date="2018-08" db="EMBL/GenBank/DDBJ databases">
        <title>A genome reference for cultivated species of the human gut microbiota.</title>
        <authorList>
            <person name="Zou Y."/>
            <person name="Xue W."/>
            <person name="Luo G."/>
        </authorList>
    </citation>
    <scope>NUCLEOTIDE SEQUENCE [LARGE SCALE GENOMIC DNA]</scope>
    <source>
        <strain evidence="3 5">AF19-10AC</strain>
        <strain evidence="4 6">AF31-23</strain>
    </source>
</reference>
<dbReference type="EMBL" id="QRQM01000001">
    <property type="protein sequence ID" value="RHN10508.1"/>
    <property type="molecule type" value="Genomic_DNA"/>
</dbReference>
<dbReference type="SUPFAM" id="SSF49899">
    <property type="entry name" value="Concanavalin A-like lectins/glucanases"/>
    <property type="match status" value="1"/>
</dbReference>
<organism evidence="3 5">
    <name type="scientific">Bacteroides intestinalis</name>
    <dbReference type="NCBI Taxonomy" id="329854"/>
    <lineage>
        <taxon>Bacteria</taxon>
        <taxon>Pseudomonadati</taxon>
        <taxon>Bacteroidota</taxon>
        <taxon>Bacteroidia</taxon>
        <taxon>Bacteroidales</taxon>
        <taxon>Bacteroidaceae</taxon>
        <taxon>Bacteroides</taxon>
    </lineage>
</organism>
<keyword evidence="1 2" id="KW-0732">Signal</keyword>
<proteinExistence type="predicted"/>